<accession>A0A246IY97</accession>
<proteinExistence type="predicted"/>
<keyword evidence="2" id="KW-1185">Reference proteome</keyword>
<dbReference type="EMBL" id="NIOF01000015">
    <property type="protein sequence ID" value="OWQ84779.1"/>
    <property type="molecule type" value="Genomic_DNA"/>
</dbReference>
<evidence type="ECO:0008006" key="3">
    <source>
        <dbReference type="Google" id="ProtNLM"/>
    </source>
</evidence>
<sequence>MTSPSTSKRCNLTRTIKSARLAMTKTQRSSRRTQTTDLVRYASTTLLALTCGLLLAACASTTPVRSNHAVSYQGLEKRGDQSMVISPKQPDLGRYGWAIIEPIQIDEAVSSSVSPDTSKEVLEVLQSILDKEVRQTFSLSDRASEQSAGRPTVVLRVRITRITEASPALNVLTTALVGPLRNGALAAELEAVDAASGKQLALMLWADSGGVAKDFLGNFNRSAHARALATRFATDASAFLTPLSSTKKQ</sequence>
<protein>
    <recommendedName>
        <fullName evidence="3">DUF3313 domain-containing protein</fullName>
    </recommendedName>
</protein>
<evidence type="ECO:0000313" key="2">
    <source>
        <dbReference type="Proteomes" id="UP000197468"/>
    </source>
</evidence>
<evidence type="ECO:0000313" key="1">
    <source>
        <dbReference type="EMBL" id="OWQ84779.1"/>
    </source>
</evidence>
<reference evidence="1 2" key="1">
    <citation type="journal article" date="2008" name="Int. J. Syst. Evol. Microbiol.">
        <title>Description of Roseateles aquatilis sp. nov. and Roseateles terrae sp. nov., in the class Betaproteobacteria, and emended description of the genus Roseateles.</title>
        <authorList>
            <person name="Gomila M."/>
            <person name="Bowien B."/>
            <person name="Falsen E."/>
            <person name="Moore E.R."/>
            <person name="Lalucat J."/>
        </authorList>
    </citation>
    <scope>NUCLEOTIDE SEQUENCE [LARGE SCALE GENOMIC DNA]</scope>
    <source>
        <strain evidence="1 2">CCUG 48205</strain>
    </source>
</reference>
<organism evidence="1 2">
    <name type="scientific">Roseateles aquatilis</name>
    <dbReference type="NCBI Taxonomy" id="431061"/>
    <lineage>
        <taxon>Bacteria</taxon>
        <taxon>Pseudomonadati</taxon>
        <taxon>Pseudomonadota</taxon>
        <taxon>Betaproteobacteria</taxon>
        <taxon>Burkholderiales</taxon>
        <taxon>Sphaerotilaceae</taxon>
        <taxon>Roseateles</taxon>
    </lineage>
</organism>
<dbReference type="AlphaFoldDB" id="A0A246IY97"/>
<gene>
    <name evidence="1" type="ORF">CDN99_23915</name>
</gene>
<dbReference type="Pfam" id="PF11769">
    <property type="entry name" value="DUF3313"/>
    <property type="match status" value="1"/>
</dbReference>
<name>A0A246IY97_9BURK</name>
<comment type="caution">
    <text evidence="1">The sequence shown here is derived from an EMBL/GenBank/DDBJ whole genome shotgun (WGS) entry which is preliminary data.</text>
</comment>
<dbReference type="Proteomes" id="UP000197468">
    <property type="component" value="Unassembled WGS sequence"/>
</dbReference>
<dbReference type="InterPro" id="IPR021747">
    <property type="entry name" value="DUF3313"/>
</dbReference>